<name>A0A835CMC7_9FABA</name>
<gene>
    <name evidence="2" type="ORF">G2W53_001182</name>
</gene>
<feature type="region of interest" description="Disordered" evidence="1">
    <location>
        <begin position="1"/>
        <end position="24"/>
    </location>
</feature>
<evidence type="ECO:0000313" key="3">
    <source>
        <dbReference type="Proteomes" id="UP000634136"/>
    </source>
</evidence>
<protein>
    <submittedName>
        <fullName evidence="2">Protein STRICTOSIDINE SYNTHASE-LIKE 4-like</fullName>
    </submittedName>
</protein>
<organism evidence="2 3">
    <name type="scientific">Senna tora</name>
    <dbReference type="NCBI Taxonomy" id="362788"/>
    <lineage>
        <taxon>Eukaryota</taxon>
        <taxon>Viridiplantae</taxon>
        <taxon>Streptophyta</taxon>
        <taxon>Embryophyta</taxon>
        <taxon>Tracheophyta</taxon>
        <taxon>Spermatophyta</taxon>
        <taxon>Magnoliopsida</taxon>
        <taxon>eudicotyledons</taxon>
        <taxon>Gunneridae</taxon>
        <taxon>Pentapetalae</taxon>
        <taxon>rosids</taxon>
        <taxon>fabids</taxon>
        <taxon>Fabales</taxon>
        <taxon>Fabaceae</taxon>
        <taxon>Caesalpinioideae</taxon>
        <taxon>Cassia clade</taxon>
        <taxon>Senna</taxon>
    </lineage>
</organism>
<dbReference type="OrthoDB" id="5307922at2759"/>
<sequence>MRNKSQLEKVELDENFDDNDENHSECNANSKIETLCWFDMKFKIWKNDRKNSVYDLGEEGVTVLVSQVNGSKVRLADDVAEVYDGSLHFSIAGIKFKLQNGSLDVLGTRSHKQWL</sequence>
<dbReference type="AlphaFoldDB" id="A0A835CMC7"/>
<keyword evidence="3" id="KW-1185">Reference proteome</keyword>
<accession>A0A835CMC7</accession>
<evidence type="ECO:0000256" key="1">
    <source>
        <dbReference type="SAM" id="MobiDB-lite"/>
    </source>
</evidence>
<proteinExistence type="predicted"/>
<feature type="compositionally biased region" description="Basic and acidic residues" evidence="1">
    <location>
        <begin position="1"/>
        <end position="12"/>
    </location>
</feature>
<reference evidence="2" key="1">
    <citation type="submission" date="2020-09" db="EMBL/GenBank/DDBJ databases">
        <title>Genome-Enabled Discovery of Anthraquinone Biosynthesis in Senna tora.</title>
        <authorList>
            <person name="Kang S.-H."/>
            <person name="Pandey R.P."/>
            <person name="Lee C.-M."/>
            <person name="Sim J.-S."/>
            <person name="Jeong J.-T."/>
            <person name="Choi B.-S."/>
            <person name="Jung M."/>
            <person name="Ginzburg D."/>
            <person name="Zhao K."/>
            <person name="Won S.Y."/>
            <person name="Oh T.-J."/>
            <person name="Yu Y."/>
            <person name="Kim N.-H."/>
            <person name="Lee O.R."/>
            <person name="Lee T.-H."/>
            <person name="Bashyal P."/>
            <person name="Kim T.-S."/>
            <person name="Lee W.-H."/>
            <person name="Kawkins C."/>
            <person name="Kim C.-K."/>
            <person name="Kim J.S."/>
            <person name="Ahn B.O."/>
            <person name="Rhee S.Y."/>
            <person name="Sohng J.K."/>
        </authorList>
    </citation>
    <scope>NUCLEOTIDE SEQUENCE</scope>
    <source>
        <tissue evidence="2">Leaf</tissue>
    </source>
</reference>
<evidence type="ECO:0000313" key="2">
    <source>
        <dbReference type="EMBL" id="KAF7844277.1"/>
    </source>
</evidence>
<dbReference type="EMBL" id="JAAIUW010000001">
    <property type="protein sequence ID" value="KAF7844277.1"/>
    <property type="molecule type" value="Genomic_DNA"/>
</dbReference>
<dbReference type="Proteomes" id="UP000634136">
    <property type="component" value="Unassembled WGS sequence"/>
</dbReference>
<comment type="caution">
    <text evidence="2">The sequence shown here is derived from an EMBL/GenBank/DDBJ whole genome shotgun (WGS) entry which is preliminary data.</text>
</comment>